<dbReference type="Proteomes" id="UP000410984">
    <property type="component" value="Unassembled WGS sequence"/>
</dbReference>
<evidence type="ECO:0000313" key="1">
    <source>
        <dbReference type="EMBL" id="VUD69542.1"/>
    </source>
</evidence>
<sequence length="107" mass="11201">MDQHALLTRAIRGWGQALAAAEAGSAAALGPSSRRAALVIGNSVAMGAKSRRILAEAVESSLRLAAEREAAPVFALRLDARAKFEQLRDRLDGMRTGPGATPHKLSA</sequence>
<organism evidence="1 2">
    <name type="scientific">Methylobacterium symbioticum</name>
    <dbReference type="NCBI Taxonomy" id="2584084"/>
    <lineage>
        <taxon>Bacteria</taxon>
        <taxon>Pseudomonadati</taxon>
        <taxon>Pseudomonadota</taxon>
        <taxon>Alphaproteobacteria</taxon>
        <taxon>Hyphomicrobiales</taxon>
        <taxon>Methylobacteriaceae</taxon>
        <taxon>Methylobacterium</taxon>
    </lineage>
</organism>
<proteinExistence type="predicted"/>
<dbReference type="AlphaFoldDB" id="A0A509E629"/>
<protein>
    <submittedName>
        <fullName evidence="1">Uncharacterized protein</fullName>
    </submittedName>
</protein>
<dbReference type="EMBL" id="CABFPH010000001">
    <property type="protein sequence ID" value="VUD69542.1"/>
    <property type="molecule type" value="Genomic_DNA"/>
</dbReference>
<gene>
    <name evidence="1" type="ORF">MET9862_00093</name>
</gene>
<name>A0A509E629_9HYPH</name>
<evidence type="ECO:0000313" key="2">
    <source>
        <dbReference type="Proteomes" id="UP000410984"/>
    </source>
</evidence>
<keyword evidence="2" id="KW-1185">Reference proteome</keyword>
<accession>A0A509E629</accession>
<reference evidence="1 2" key="1">
    <citation type="submission" date="2019-06" db="EMBL/GenBank/DDBJ databases">
        <authorList>
            <person name="Rodrigo-Torres L."/>
            <person name="Arahal R. D."/>
            <person name="Lucena T."/>
        </authorList>
    </citation>
    <scope>NUCLEOTIDE SEQUENCE [LARGE SCALE GENOMIC DNA]</scope>
    <source>
        <strain evidence="1 2">SB0023/3</strain>
    </source>
</reference>
<dbReference type="RefSeq" id="WP_142581135.1">
    <property type="nucleotide sequence ID" value="NZ_CABFPH010000001.1"/>
</dbReference>